<accession>A0AAN9NHP8</accession>
<protein>
    <submittedName>
        <fullName evidence="2">Uncharacterized protein</fullName>
    </submittedName>
</protein>
<evidence type="ECO:0000313" key="3">
    <source>
        <dbReference type="Proteomes" id="UP001374584"/>
    </source>
</evidence>
<evidence type="ECO:0000256" key="1">
    <source>
        <dbReference type="SAM" id="MobiDB-lite"/>
    </source>
</evidence>
<evidence type="ECO:0000313" key="2">
    <source>
        <dbReference type="EMBL" id="KAK7373499.1"/>
    </source>
</evidence>
<proteinExistence type="predicted"/>
<gene>
    <name evidence="2" type="ORF">VNO80_06909</name>
</gene>
<organism evidence="2 3">
    <name type="scientific">Phaseolus coccineus</name>
    <name type="common">Scarlet runner bean</name>
    <name type="synonym">Phaseolus multiflorus</name>
    <dbReference type="NCBI Taxonomy" id="3886"/>
    <lineage>
        <taxon>Eukaryota</taxon>
        <taxon>Viridiplantae</taxon>
        <taxon>Streptophyta</taxon>
        <taxon>Embryophyta</taxon>
        <taxon>Tracheophyta</taxon>
        <taxon>Spermatophyta</taxon>
        <taxon>Magnoliopsida</taxon>
        <taxon>eudicotyledons</taxon>
        <taxon>Gunneridae</taxon>
        <taxon>Pentapetalae</taxon>
        <taxon>rosids</taxon>
        <taxon>fabids</taxon>
        <taxon>Fabales</taxon>
        <taxon>Fabaceae</taxon>
        <taxon>Papilionoideae</taxon>
        <taxon>50 kb inversion clade</taxon>
        <taxon>NPAAA clade</taxon>
        <taxon>indigoferoid/millettioid clade</taxon>
        <taxon>Phaseoleae</taxon>
        <taxon>Phaseolus</taxon>
    </lineage>
</organism>
<dbReference type="AlphaFoldDB" id="A0AAN9NHP8"/>
<comment type="caution">
    <text evidence="2">The sequence shown here is derived from an EMBL/GenBank/DDBJ whole genome shotgun (WGS) entry which is preliminary data.</text>
</comment>
<dbReference type="EMBL" id="JAYMYR010000003">
    <property type="protein sequence ID" value="KAK7373499.1"/>
    <property type="molecule type" value="Genomic_DNA"/>
</dbReference>
<reference evidence="2 3" key="1">
    <citation type="submission" date="2024-01" db="EMBL/GenBank/DDBJ databases">
        <title>The genomes of 5 underutilized Papilionoideae crops provide insights into root nodulation and disease resistanc.</title>
        <authorList>
            <person name="Jiang F."/>
        </authorList>
    </citation>
    <scope>NUCLEOTIDE SEQUENCE [LARGE SCALE GENOMIC DNA]</scope>
    <source>
        <strain evidence="2">JINMINGXINNONG_FW02</strain>
        <tissue evidence="2">Leaves</tissue>
    </source>
</reference>
<feature type="region of interest" description="Disordered" evidence="1">
    <location>
        <begin position="70"/>
        <end position="89"/>
    </location>
</feature>
<sequence length="89" mass="9903">MLMPLHCKLLRSPPLQTTLHRTTSQPPSQKAVATLILYHHTTTQHSSYAIASLHLCILSSLPRKLKNSHLSEETKSSAQATYVALSERT</sequence>
<name>A0AAN9NHP8_PHACN</name>
<dbReference type="Proteomes" id="UP001374584">
    <property type="component" value="Unassembled WGS sequence"/>
</dbReference>
<keyword evidence="3" id="KW-1185">Reference proteome</keyword>